<dbReference type="Proteomes" id="UP000008983">
    <property type="component" value="Unassembled WGS sequence"/>
</dbReference>
<evidence type="ECO:0000313" key="2">
    <source>
        <dbReference type="Proteomes" id="UP000008983"/>
    </source>
</evidence>
<keyword evidence="2" id="KW-1185">Reference proteome</keyword>
<evidence type="ECO:0000313" key="1">
    <source>
        <dbReference type="EMBL" id="EGR27952.1"/>
    </source>
</evidence>
<dbReference type="GeneID" id="14904038"/>
<dbReference type="AlphaFoldDB" id="G0R3G3"/>
<reference evidence="1 2" key="1">
    <citation type="submission" date="2011-07" db="EMBL/GenBank/DDBJ databases">
        <authorList>
            <person name="Coyne R."/>
            <person name="Brami D."/>
            <person name="Johnson J."/>
            <person name="Hostetler J."/>
            <person name="Hannick L."/>
            <person name="Clark T."/>
            <person name="Cassidy-Hanley D."/>
            <person name="Inman J."/>
        </authorList>
    </citation>
    <scope>NUCLEOTIDE SEQUENCE [LARGE SCALE GENOMIC DNA]</scope>
    <source>
        <strain evidence="1 2">G5</strain>
    </source>
</reference>
<proteinExistence type="predicted"/>
<dbReference type="InParanoid" id="G0R3G3"/>
<protein>
    <submittedName>
        <fullName evidence="1">Uncharacterized protein</fullName>
    </submittedName>
</protein>
<organism evidence="1 2">
    <name type="scientific">Ichthyophthirius multifiliis</name>
    <name type="common">White spot disease agent</name>
    <name type="synonym">Ich</name>
    <dbReference type="NCBI Taxonomy" id="5932"/>
    <lineage>
        <taxon>Eukaryota</taxon>
        <taxon>Sar</taxon>
        <taxon>Alveolata</taxon>
        <taxon>Ciliophora</taxon>
        <taxon>Intramacronucleata</taxon>
        <taxon>Oligohymenophorea</taxon>
        <taxon>Hymenostomatida</taxon>
        <taxon>Ophryoglenina</taxon>
        <taxon>Ichthyophthirius</taxon>
    </lineage>
</organism>
<gene>
    <name evidence="1" type="ORF">IMG5_185350</name>
</gene>
<dbReference type="EMBL" id="GL984303">
    <property type="protein sequence ID" value="EGR27952.1"/>
    <property type="molecule type" value="Genomic_DNA"/>
</dbReference>
<name>G0R3G3_ICHMU</name>
<accession>G0R3G3</accession>
<dbReference type="RefSeq" id="XP_004027297.1">
    <property type="nucleotide sequence ID" value="XM_004027248.1"/>
</dbReference>
<sequence>MNKRNSLINYYQYETKQNENVIESKIGDDYAKLIQKIFRKFVSFRNKNIFQTKKIKEHEDLQMRAQMTRPSSDYSKVILNFMNAFEDNANVEQEHIEKPKQDGILIEKDQIYKIGGIIFSFDIYVIRVNYLKTKENYLAQKNQKNKIARDDNIPLFLTENQDDYIIYMPKTTYSMF</sequence>